<proteinExistence type="predicted"/>
<organism evidence="2 3">
    <name type="scientific">Anopheles arabiensis</name>
    <name type="common">Mosquito</name>
    <dbReference type="NCBI Taxonomy" id="7173"/>
    <lineage>
        <taxon>Eukaryota</taxon>
        <taxon>Metazoa</taxon>
        <taxon>Ecdysozoa</taxon>
        <taxon>Arthropoda</taxon>
        <taxon>Hexapoda</taxon>
        <taxon>Insecta</taxon>
        <taxon>Pterygota</taxon>
        <taxon>Neoptera</taxon>
        <taxon>Endopterygota</taxon>
        <taxon>Diptera</taxon>
        <taxon>Nematocera</taxon>
        <taxon>Culicoidea</taxon>
        <taxon>Culicidae</taxon>
        <taxon>Anophelinae</taxon>
        <taxon>Anopheles</taxon>
    </lineage>
</organism>
<keyword evidence="3" id="KW-1185">Reference proteome</keyword>
<accession>A0A182I8H3</accession>
<feature type="domain" description="DDE-1" evidence="1">
    <location>
        <begin position="137"/>
        <end position="245"/>
    </location>
</feature>
<evidence type="ECO:0000259" key="1">
    <source>
        <dbReference type="Pfam" id="PF03184"/>
    </source>
</evidence>
<dbReference type="InterPro" id="IPR004875">
    <property type="entry name" value="DDE_SF_endonuclease_dom"/>
</dbReference>
<dbReference type="VEuPathDB" id="VectorBase:AARA009883"/>
<dbReference type="GO" id="GO:0003677">
    <property type="term" value="F:DNA binding"/>
    <property type="evidence" value="ECO:0007669"/>
    <property type="project" value="TreeGrafter"/>
</dbReference>
<reference evidence="2" key="1">
    <citation type="submission" date="2022-08" db="UniProtKB">
        <authorList>
            <consortium name="EnsemblMetazoa"/>
        </authorList>
    </citation>
    <scope>IDENTIFICATION</scope>
    <source>
        <strain evidence="2">Dongola</strain>
    </source>
</reference>
<dbReference type="PANTHER" id="PTHR19303">
    <property type="entry name" value="TRANSPOSON"/>
    <property type="match status" value="1"/>
</dbReference>
<dbReference type="EMBL" id="APCN01007703">
    <property type="status" value="NOT_ANNOTATED_CDS"/>
    <property type="molecule type" value="Genomic_DNA"/>
</dbReference>
<dbReference type="AlphaFoldDB" id="A0A182I8H3"/>
<dbReference type="GO" id="GO:0005634">
    <property type="term" value="C:nucleus"/>
    <property type="evidence" value="ECO:0007669"/>
    <property type="project" value="TreeGrafter"/>
</dbReference>
<protein>
    <recommendedName>
        <fullName evidence="1">DDE-1 domain-containing protein</fullName>
    </recommendedName>
</protein>
<dbReference type="EnsemblMetazoa" id="AARA009883-RA">
    <property type="protein sequence ID" value="AARA009883-PA"/>
    <property type="gene ID" value="AARA009883"/>
</dbReference>
<dbReference type="Proteomes" id="UP000075840">
    <property type="component" value="Unassembled WGS sequence"/>
</dbReference>
<dbReference type="VEuPathDB" id="VectorBase:AARA21_004072"/>
<dbReference type="InterPro" id="IPR050863">
    <property type="entry name" value="CenT-Element_Derived"/>
</dbReference>
<name>A0A182I8H3_ANOAR</name>
<dbReference type="Pfam" id="PF03184">
    <property type="entry name" value="DDE_1"/>
    <property type="match status" value="1"/>
</dbReference>
<evidence type="ECO:0000313" key="2">
    <source>
        <dbReference type="EnsemblMetazoa" id="AARA009883-PA"/>
    </source>
</evidence>
<evidence type="ECO:0000313" key="3">
    <source>
        <dbReference type="Proteomes" id="UP000075840"/>
    </source>
</evidence>
<sequence length="370" mass="41628">ISRQWKKGKAGGQNLCYLLKKNRNLQIGRKWLRNYMKRNVTKRNPGFSFRTPELLPSASSRVSENDIRGWFQMITSWLTKNGLHEILDDPSRVFNADETSFFLHPKSKEVIARIGSRNVYEAEQAADEQNITVMLHGSIINPHVILPGKRLRQDLVQSFPEEWGIGQSERGWMDTPNFLGYIEKIFHPFLVRKNATFPVILFVDGHASHIGLNVADLCQSLGIILICLYPNHTHITHITQPADVSKQAKSVESWKFNNPGSILNTLHFASVLSMAIENGIKSSTIKNGFRACGLHPFDSNAIDYSKCIATSATGSLITNETTDVFVTPEAFEESIQKESDTTQHGSVDQSVTISMDRIVEAYDIISELKL</sequence>
<dbReference type="PANTHER" id="PTHR19303:SF74">
    <property type="entry name" value="POGO TRANSPOSABLE ELEMENT WITH KRAB DOMAIN"/>
    <property type="match status" value="1"/>
</dbReference>